<gene>
    <name evidence="4" type="ORF">BN850_0109240</name>
</gene>
<dbReference type="Pfam" id="PF01757">
    <property type="entry name" value="Acyl_transf_3"/>
    <property type="match status" value="1"/>
</dbReference>
<dbReference type="InterPro" id="IPR002656">
    <property type="entry name" value="Acyl_transf_3_dom"/>
</dbReference>
<feature type="transmembrane region" description="Helical" evidence="2">
    <location>
        <begin position="366"/>
        <end position="385"/>
    </location>
</feature>
<dbReference type="PANTHER" id="PTHR23028">
    <property type="entry name" value="ACETYLTRANSFERASE"/>
    <property type="match status" value="1"/>
</dbReference>
<dbReference type="GO" id="GO:0016747">
    <property type="term" value="F:acyltransferase activity, transferring groups other than amino-acyl groups"/>
    <property type="evidence" value="ECO:0007669"/>
    <property type="project" value="InterPro"/>
</dbReference>
<keyword evidence="2" id="KW-1133">Transmembrane helix</keyword>
<protein>
    <submittedName>
        <fullName evidence="4">WGS project CBMI000000000 data, contig CS3069_c003689</fullName>
    </submittedName>
</protein>
<dbReference type="EMBL" id="HG320333">
    <property type="protein sequence ID" value="CEG05917.1"/>
    <property type="molecule type" value="Genomic_DNA"/>
</dbReference>
<accession>A0A090N5Y6</accession>
<reference evidence="4" key="1">
    <citation type="submission" date="2013-05" db="EMBL/GenBank/DDBJ databases">
        <title>Draft genome sequences of six wheat associated Fusarium spp. isolates.</title>
        <authorList>
            <person name="Moolhuijzen P.M."/>
            <person name="Manners J.M."/>
            <person name="Wilcox S."/>
            <person name="Bellgard M.I."/>
            <person name="Gardiner D.M."/>
        </authorList>
    </citation>
    <scope>NUCLEOTIDE SEQUENCE</scope>
    <source>
        <strain evidence="4">CS3069</strain>
    </source>
</reference>
<sequence length="504" mass="58619">MSPRTSGLLDSDDWDEVKSDSSSSEWSLSKTYSSYWKPAQTGSKIKQALNSVQNFIRARSKPPLENLRPTAYLDGLRGFAALLVYIHHHQLWAHGIIDQDALFENAFGYGGKYYFATFHGIRHFFAGGHYAVSTFFVISGYVLSLKPMSLIQAGEYIQLGDVLASSFFRRWIRLFLPLILTMIIYITYLHIFGVWVRIMTKQKCWYDEMWVFYYEFKNFSFVFKEGGEPWLSYNKHLWSIPIEFKGSVVVFTSQMAFSRCSKNARLWCELGLIFYFMYISDGSFYAMFMSGMLLCDLDLLANKGDLPRWMARLEPVKEFIFYHLLVFSLFLGGVPSENRNLEQLAKNRGFYYLSWFKPQAVFDYKWFYLFYAAVFLVASIPRIFWLKSFFETRFCQYLGHISFALYLVHGPVLWVVGERLYMAAGWHNDDMMKSIPHWANKLPLSTSGPKGFEMAFLVPQLILVPLTFGLAHVITRFIDTPSVKFAAWFYRKALGDPISKQARA</sequence>
<evidence type="ECO:0000256" key="2">
    <source>
        <dbReference type="SAM" id="Phobius"/>
    </source>
</evidence>
<proteinExistence type="predicted"/>
<dbReference type="AlphaFoldDB" id="A0A090N5Y6"/>
<dbReference type="EMBL" id="CBMI010003687">
    <property type="protein sequence ID" value="CEG05346.1"/>
    <property type="molecule type" value="Genomic_DNA"/>
</dbReference>
<evidence type="ECO:0000259" key="3">
    <source>
        <dbReference type="Pfam" id="PF01757"/>
    </source>
</evidence>
<name>A0A090N5Y6_9HYPO</name>
<feature type="transmembrane region" description="Helical" evidence="2">
    <location>
        <begin position="272"/>
        <end position="295"/>
    </location>
</feature>
<feature type="region of interest" description="Disordered" evidence="1">
    <location>
        <begin position="1"/>
        <end position="31"/>
    </location>
</feature>
<feature type="transmembrane region" description="Helical" evidence="2">
    <location>
        <begin position="454"/>
        <end position="474"/>
    </location>
</feature>
<feature type="compositionally biased region" description="Low complexity" evidence="1">
    <location>
        <begin position="20"/>
        <end position="31"/>
    </location>
</feature>
<keyword evidence="2" id="KW-0472">Membrane</keyword>
<organism evidence="4">
    <name type="scientific">Fusarium clavum</name>
    <dbReference type="NCBI Taxonomy" id="2594811"/>
    <lineage>
        <taxon>Eukaryota</taxon>
        <taxon>Fungi</taxon>
        <taxon>Dikarya</taxon>
        <taxon>Ascomycota</taxon>
        <taxon>Pezizomycotina</taxon>
        <taxon>Sordariomycetes</taxon>
        <taxon>Hypocreomycetidae</taxon>
        <taxon>Hypocreales</taxon>
        <taxon>Nectriaceae</taxon>
        <taxon>Fusarium</taxon>
        <taxon>Fusarium incarnatum-equiseti species complex</taxon>
    </lineage>
</organism>
<feature type="transmembrane region" description="Helical" evidence="2">
    <location>
        <begin position="174"/>
        <end position="196"/>
    </location>
</feature>
<feature type="domain" description="Acyltransferase 3" evidence="3">
    <location>
        <begin position="71"/>
        <end position="432"/>
    </location>
</feature>
<keyword evidence="2" id="KW-0812">Transmembrane</keyword>
<dbReference type="InterPro" id="IPR050879">
    <property type="entry name" value="Acyltransferase_3"/>
</dbReference>
<dbReference type="PANTHER" id="PTHR23028:SF125">
    <property type="entry name" value="ACYLTRANSFERASE"/>
    <property type="match status" value="1"/>
</dbReference>
<evidence type="ECO:0000313" key="4">
    <source>
        <dbReference type="EMBL" id="CEG05346.1"/>
    </source>
</evidence>
<feature type="transmembrane region" description="Helical" evidence="2">
    <location>
        <begin position="397"/>
        <end position="416"/>
    </location>
</feature>
<evidence type="ECO:0000256" key="1">
    <source>
        <dbReference type="SAM" id="MobiDB-lite"/>
    </source>
</evidence>